<gene>
    <name evidence="4" type="ORF">LB452_05865</name>
</gene>
<dbReference type="Pfam" id="PF18962">
    <property type="entry name" value="Por_Secre_tail"/>
    <property type="match status" value="1"/>
</dbReference>
<dbReference type="InterPro" id="IPR026444">
    <property type="entry name" value="Secre_tail"/>
</dbReference>
<feature type="domain" description="Secretion system C-terminal sorting" evidence="3">
    <location>
        <begin position="1029"/>
        <end position="1091"/>
    </location>
</feature>
<comment type="caution">
    <text evidence="4">The sequence shown here is derived from an EMBL/GenBank/DDBJ whole genome shotgun (WGS) entry which is preliminary data.</text>
</comment>
<dbReference type="CDD" id="cd00146">
    <property type="entry name" value="PKD"/>
    <property type="match status" value="1"/>
</dbReference>
<dbReference type="PANTHER" id="PTHR24273">
    <property type="entry name" value="FI04643P-RELATED"/>
    <property type="match status" value="1"/>
</dbReference>
<evidence type="ECO:0000313" key="5">
    <source>
        <dbReference type="Proteomes" id="UP001199314"/>
    </source>
</evidence>
<dbReference type="NCBIfam" id="TIGR04183">
    <property type="entry name" value="Por_Secre_tail"/>
    <property type="match status" value="1"/>
</dbReference>
<proteinExistence type="predicted"/>
<feature type="signal peptide" evidence="2">
    <location>
        <begin position="1"/>
        <end position="21"/>
    </location>
</feature>
<reference evidence="5" key="1">
    <citation type="submission" date="2023-07" db="EMBL/GenBank/DDBJ databases">
        <title>Novel species isolated from saline lakes on Tibetan Plateau.</title>
        <authorList>
            <person name="Lu H."/>
        </authorList>
    </citation>
    <scope>NUCLEOTIDE SEQUENCE [LARGE SCALE GENOMIC DNA]</scope>
    <source>
        <strain evidence="5">CAK8W</strain>
    </source>
</reference>
<feature type="chain" id="PRO_5045482919" evidence="2">
    <location>
        <begin position="22"/>
        <end position="1099"/>
    </location>
</feature>
<dbReference type="InterPro" id="IPR015915">
    <property type="entry name" value="Kelch-typ_b-propeller"/>
</dbReference>
<evidence type="ECO:0000259" key="3">
    <source>
        <dbReference type="Pfam" id="PF18962"/>
    </source>
</evidence>
<keyword evidence="5" id="KW-1185">Reference proteome</keyword>
<evidence type="ECO:0000256" key="1">
    <source>
        <dbReference type="ARBA" id="ARBA00022729"/>
    </source>
</evidence>
<keyword evidence="1 2" id="KW-0732">Signal</keyword>
<sequence length="1099" mass="116371">MKKLLLSSILICFALIGNVIAQSVANQTVLPASYRMAMGYDSEVYENEQYIVLEDGSIGVYGALYKNDGVDITEITLPGSLRMAQDHDMEVYGSELYTVLEDGFSGIRGALHKYDGTTFTQINLPGSLTMARDYDMEVYNNDLYLVLEDGSSGIYGALYKYDGTSFTQIVLPGSLRMAEGYNMIMYDNDLYVVLEDGFSGIRGALHKYDGTTFTQINLPGSLEMARDYEQEVYNNDLYLVLEDGFSGIRGALHKYDGTTFTQINLPGSLTMARDYDLEVYNNNLNLVLEDGSSGIRGALHKYDGTSLTQINLPGSLEMARDYDIEVFNCKLYFVSEDGSSGVYGALYELDNVLPSVITQNITVELDANGEASAIAADVDNGTSDNCGIDNLALDVTSFDCSNLGENTVTLTATDASGNQATATATVTVEDNISPTALASDFSINTYDWSNGTYAFLPDYVNDGSADNCSIDVIDLARDENNDGIADSGYADRINVTCADVGKTFHYLFRVTDSSGNQTIITRTLTVEDNTNPTALAQNITVALDANGEASITPAIIDNGSNDDCSSISGYCIDGMTYGNAEIFIEGAGMGRVDFSAGLVSASSGGVPMELVPITTIDSKVRSGDLVHARSTLSNGSRPSGESIFFRTSDNRIIWGGHSSSGSFANRTRLVIEQANVAAGELIDFSKPYNLRFQLNGRYLSQSGGSFTSVISPADISAVLISGDLGATNNCLLTTSLDATAFDCSNLGENTVTLTATDGSGNSSSATAIVTVIDNLSPAMVTQDLTVELNANGEATITAAQVDNGSADNCGVDTLALDITTFDCSNLGENTVTLTATDASGNQATATATVTVVDNSLPTAVAQNLTVDLDEFGAASITAAQVDNGSSDNCGVETLALDVTSFDCSNLGENTVSLTATDASGNQAAATAVITVIDAMAPALVTADITVSLDDNATVSIEPGDLVDTLEDNCSLAGEITLALDQDTFTATGVYVVNITATDASGNTTTESAEVTVDSTLSIDQVDSDIQVKLYPNPTSDHLFFEVSNTELIHITIYDMNGKLVKTSQESYSVDVTNLSSGVYFAKVDAKGGNTLKILRFIKK</sequence>
<dbReference type="SUPFAM" id="SSF117281">
    <property type="entry name" value="Kelch motif"/>
    <property type="match status" value="1"/>
</dbReference>
<evidence type="ECO:0000256" key="2">
    <source>
        <dbReference type="SAM" id="SignalP"/>
    </source>
</evidence>
<organism evidence="4 5">
    <name type="scientific">Psychroflexus longus</name>
    <dbReference type="NCBI Taxonomy" id="2873596"/>
    <lineage>
        <taxon>Bacteria</taxon>
        <taxon>Pseudomonadati</taxon>
        <taxon>Bacteroidota</taxon>
        <taxon>Flavobacteriia</taxon>
        <taxon>Flavobacteriales</taxon>
        <taxon>Flavobacteriaceae</taxon>
        <taxon>Psychroflexus</taxon>
    </lineage>
</organism>
<dbReference type="EMBL" id="JAIQZE010000004">
    <property type="protein sequence ID" value="MBZ9778446.1"/>
    <property type="molecule type" value="Genomic_DNA"/>
</dbReference>
<dbReference type="Gene3D" id="2.60.40.10">
    <property type="entry name" value="Immunoglobulins"/>
    <property type="match status" value="3"/>
</dbReference>
<dbReference type="Proteomes" id="UP001199314">
    <property type="component" value="Unassembled WGS sequence"/>
</dbReference>
<name>A0ABS7XKR9_9FLAO</name>
<evidence type="ECO:0000313" key="4">
    <source>
        <dbReference type="EMBL" id="MBZ9778446.1"/>
    </source>
</evidence>
<accession>A0ABS7XKR9</accession>
<dbReference type="InterPro" id="IPR013783">
    <property type="entry name" value="Ig-like_fold"/>
</dbReference>
<dbReference type="RefSeq" id="WP_224460801.1">
    <property type="nucleotide sequence ID" value="NZ_JAIQZE010000004.1"/>
</dbReference>
<protein>
    <submittedName>
        <fullName evidence="4">T9SS type A sorting domain-containing protein</fullName>
    </submittedName>
</protein>
<dbReference type="PANTHER" id="PTHR24273:SF32">
    <property type="entry name" value="HYALIN"/>
    <property type="match status" value="1"/>
</dbReference>